<dbReference type="PANTHER" id="PTHR23523:SF2">
    <property type="entry name" value="2-NITROIMIDAZOLE TRANSPORTER"/>
    <property type="match status" value="1"/>
</dbReference>
<dbReference type="Pfam" id="PF07690">
    <property type="entry name" value="MFS_1"/>
    <property type="match status" value="1"/>
</dbReference>
<organism evidence="3">
    <name type="scientific">marine metagenome</name>
    <dbReference type="NCBI Taxonomy" id="408172"/>
    <lineage>
        <taxon>unclassified sequences</taxon>
        <taxon>metagenomes</taxon>
        <taxon>ecological metagenomes</taxon>
    </lineage>
</organism>
<name>A0A382DHP2_9ZZZZ</name>
<dbReference type="InterPro" id="IPR036259">
    <property type="entry name" value="MFS_trans_sf"/>
</dbReference>
<feature type="transmembrane region" description="Helical" evidence="1">
    <location>
        <begin position="289"/>
        <end position="308"/>
    </location>
</feature>
<accession>A0A382DHP2</accession>
<feature type="transmembrane region" description="Helical" evidence="1">
    <location>
        <begin position="16"/>
        <end position="37"/>
    </location>
</feature>
<evidence type="ECO:0000313" key="3">
    <source>
        <dbReference type="EMBL" id="SVB38016.1"/>
    </source>
</evidence>
<feature type="transmembrane region" description="Helical" evidence="1">
    <location>
        <begin position="177"/>
        <end position="194"/>
    </location>
</feature>
<feature type="transmembrane region" description="Helical" evidence="1">
    <location>
        <begin position="385"/>
        <end position="406"/>
    </location>
</feature>
<keyword evidence="1" id="KW-0812">Transmembrane</keyword>
<dbReference type="SUPFAM" id="SSF103473">
    <property type="entry name" value="MFS general substrate transporter"/>
    <property type="match status" value="1"/>
</dbReference>
<keyword evidence="1" id="KW-1133">Transmembrane helix</keyword>
<protein>
    <recommendedName>
        <fullName evidence="2">Major facilitator superfamily (MFS) profile domain-containing protein</fullName>
    </recommendedName>
</protein>
<dbReference type="GO" id="GO:0022857">
    <property type="term" value="F:transmembrane transporter activity"/>
    <property type="evidence" value="ECO:0007669"/>
    <property type="project" value="InterPro"/>
</dbReference>
<evidence type="ECO:0000259" key="2">
    <source>
        <dbReference type="PROSITE" id="PS50850"/>
    </source>
</evidence>
<dbReference type="Gene3D" id="1.20.1250.20">
    <property type="entry name" value="MFS general substrate transporter like domains"/>
    <property type="match status" value="2"/>
</dbReference>
<dbReference type="InterPro" id="IPR020846">
    <property type="entry name" value="MFS_dom"/>
</dbReference>
<feature type="transmembrane region" description="Helical" evidence="1">
    <location>
        <begin position="143"/>
        <end position="165"/>
    </location>
</feature>
<feature type="transmembrane region" description="Helical" evidence="1">
    <location>
        <begin position="350"/>
        <end position="373"/>
    </location>
</feature>
<feature type="domain" description="Major facilitator superfamily (MFS) profile" evidence="2">
    <location>
        <begin position="18"/>
        <end position="409"/>
    </location>
</feature>
<dbReference type="AlphaFoldDB" id="A0A382DHP2"/>
<sequence length="418" mass="46112">MTYQKSDTAALYSHRWLMLSGVWLLYFCFGMTVTSLAPLVQPITDELKMNYTEMGGILGSWQLVYIATALPCGVLIDRLGLRRSLLIASVLIGISCMMRAFAQGQLTLFLAVAFFGIGGPLISIGAPKLIGIWFKEHERRLAMGLYITGMALGGITTLSITNSVMMPWMDGDWRKVLLIYSFVVFLSGLIWLLISRHPESIEMEGHLSKLERPPQVQVFLELFNLLPVRIIMLMGICIFLYNHGLSNWMYEILKTRGLGVERAGYWASIPTLIGILGSLSIPRMALPKLRFWILAGLFVSAGTSVILLKSYSEPIILIGLALKGITQGSMMTILLLILMEIPKVGSRYAGSAGGMFFAAAEIGGVLGPLSLGILSDNERNFQSGLTMLSLVCIILFALVFVLKHLLTAQQNEIVKPNR</sequence>
<feature type="transmembrane region" description="Helical" evidence="1">
    <location>
        <begin position="57"/>
        <end position="76"/>
    </location>
</feature>
<evidence type="ECO:0000256" key="1">
    <source>
        <dbReference type="SAM" id="Phobius"/>
    </source>
</evidence>
<dbReference type="EMBL" id="UINC01039478">
    <property type="protein sequence ID" value="SVB38016.1"/>
    <property type="molecule type" value="Genomic_DNA"/>
</dbReference>
<keyword evidence="1" id="KW-0472">Membrane</keyword>
<dbReference type="PANTHER" id="PTHR23523">
    <property type="match status" value="1"/>
</dbReference>
<dbReference type="InterPro" id="IPR052524">
    <property type="entry name" value="MFS_Cyanate_Porter"/>
</dbReference>
<proteinExistence type="predicted"/>
<feature type="transmembrane region" description="Helical" evidence="1">
    <location>
        <begin position="263"/>
        <end position="282"/>
    </location>
</feature>
<reference evidence="3" key="1">
    <citation type="submission" date="2018-05" db="EMBL/GenBank/DDBJ databases">
        <authorList>
            <person name="Lanie J.A."/>
            <person name="Ng W.-L."/>
            <person name="Kazmierczak K.M."/>
            <person name="Andrzejewski T.M."/>
            <person name="Davidsen T.M."/>
            <person name="Wayne K.J."/>
            <person name="Tettelin H."/>
            <person name="Glass J.I."/>
            <person name="Rusch D."/>
            <person name="Podicherti R."/>
            <person name="Tsui H.-C.T."/>
            <person name="Winkler M.E."/>
        </authorList>
    </citation>
    <scope>NUCLEOTIDE SEQUENCE</scope>
</reference>
<feature type="transmembrane region" description="Helical" evidence="1">
    <location>
        <begin position="108"/>
        <end position="131"/>
    </location>
</feature>
<dbReference type="InterPro" id="IPR011701">
    <property type="entry name" value="MFS"/>
</dbReference>
<gene>
    <name evidence="3" type="ORF">METZ01_LOCUS190870</name>
</gene>
<feature type="transmembrane region" description="Helical" evidence="1">
    <location>
        <begin position="218"/>
        <end position="243"/>
    </location>
</feature>
<dbReference type="PROSITE" id="PS50850">
    <property type="entry name" value="MFS"/>
    <property type="match status" value="1"/>
</dbReference>
<feature type="transmembrane region" description="Helical" evidence="1">
    <location>
        <begin position="314"/>
        <end position="338"/>
    </location>
</feature>